<evidence type="ECO:0000256" key="1">
    <source>
        <dbReference type="SAM" id="MobiDB-lite"/>
    </source>
</evidence>
<proteinExistence type="predicted"/>
<reference evidence="2" key="1">
    <citation type="submission" date="2023-03" db="EMBL/GenBank/DDBJ databases">
        <title>Massive genome expansion in bonnet fungi (Mycena s.s.) driven by repeated elements and novel gene families across ecological guilds.</title>
        <authorList>
            <consortium name="Lawrence Berkeley National Laboratory"/>
            <person name="Harder C.B."/>
            <person name="Miyauchi S."/>
            <person name="Viragh M."/>
            <person name="Kuo A."/>
            <person name="Thoen E."/>
            <person name="Andreopoulos B."/>
            <person name="Lu D."/>
            <person name="Skrede I."/>
            <person name="Drula E."/>
            <person name="Henrissat B."/>
            <person name="Morin E."/>
            <person name="Kohler A."/>
            <person name="Barry K."/>
            <person name="LaButti K."/>
            <person name="Morin E."/>
            <person name="Salamov A."/>
            <person name="Lipzen A."/>
            <person name="Mereny Z."/>
            <person name="Hegedus B."/>
            <person name="Baldrian P."/>
            <person name="Stursova M."/>
            <person name="Weitz H."/>
            <person name="Taylor A."/>
            <person name="Grigoriev I.V."/>
            <person name="Nagy L.G."/>
            <person name="Martin F."/>
            <person name="Kauserud H."/>
        </authorList>
    </citation>
    <scope>NUCLEOTIDE SEQUENCE</scope>
    <source>
        <strain evidence="2">9144</strain>
    </source>
</reference>
<evidence type="ECO:0000313" key="2">
    <source>
        <dbReference type="EMBL" id="KAJ7193821.1"/>
    </source>
</evidence>
<feature type="region of interest" description="Disordered" evidence="1">
    <location>
        <begin position="38"/>
        <end position="61"/>
    </location>
</feature>
<dbReference type="Proteomes" id="UP001219525">
    <property type="component" value="Unassembled WGS sequence"/>
</dbReference>
<comment type="caution">
    <text evidence="2">The sequence shown here is derived from an EMBL/GenBank/DDBJ whole genome shotgun (WGS) entry which is preliminary data.</text>
</comment>
<dbReference type="AlphaFoldDB" id="A0AAD6UT08"/>
<dbReference type="EMBL" id="JARJCW010000104">
    <property type="protein sequence ID" value="KAJ7193821.1"/>
    <property type="molecule type" value="Genomic_DNA"/>
</dbReference>
<keyword evidence="3" id="KW-1185">Reference proteome</keyword>
<gene>
    <name evidence="2" type="ORF">GGX14DRAFT_13797</name>
</gene>
<protein>
    <submittedName>
        <fullName evidence="2">Uncharacterized protein</fullName>
    </submittedName>
</protein>
<organism evidence="2 3">
    <name type="scientific">Mycena pura</name>
    <dbReference type="NCBI Taxonomy" id="153505"/>
    <lineage>
        <taxon>Eukaryota</taxon>
        <taxon>Fungi</taxon>
        <taxon>Dikarya</taxon>
        <taxon>Basidiomycota</taxon>
        <taxon>Agaricomycotina</taxon>
        <taxon>Agaricomycetes</taxon>
        <taxon>Agaricomycetidae</taxon>
        <taxon>Agaricales</taxon>
        <taxon>Marasmiineae</taxon>
        <taxon>Mycenaceae</taxon>
        <taxon>Mycena</taxon>
    </lineage>
</organism>
<evidence type="ECO:0000313" key="3">
    <source>
        <dbReference type="Proteomes" id="UP001219525"/>
    </source>
</evidence>
<name>A0AAD6UT08_9AGAR</name>
<accession>A0AAD6UT08</accession>
<sequence>MSLKEPVAEQRHADGVATAAVGHAAPLRAKIAQFESKGGVPVPRGSESFGFGAPPVVDRGQQRPGQLYGNRMKPVWVPAIPGRSSQAARVWDDRAKDAIRRMQGVTREESRVSRPVHSRLHLTRPRKKVIVLVTHQITLFSKTQSILRKTS</sequence>